<keyword evidence="4" id="KW-0472">Membrane</keyword>
<name>A0A1G6LMK5_9PSEU</name>
<dbReference type="CDD" id="cd17324">
    <property type="entry name" value="MFS_NepI_like"/>
    <property type="match status" value="1"/>
</dbReference>
<evidence type="ECO:0000313" key="6">
    <source>
        <dbReference type="Proteomes" id="UP000199494"/>
    </source>
</evidence>
<dbReference type="EMBL" id="FMZE01000002">
    <property type="protein sequence ID" value="SDC43926.1"/>
    <property type="molecule type" value="Genomic_DNA"/>
</dbReference>
<dbReference type="Gene3D" id="1.20.1250.20">
    <property type="entry name" value="MFS general substrate transporter like domains"/>
    <property type="match status" value="1"/>
</dbReference>
<organism evidence="5 6">
    <name type="scientific">Prauserella marina</name>
    <dbReference type="NCBI Taxonomy" id="530584"/>
    <lineage>
        <taxon>Bacteria</taxon>
        <taxon>Bacillati</taxon>
        <taxon>Actinomycetota</taxon>
        <taxon>Actinomycetes</taxon>
        <taxon>Pseudonocardiales</taxon>
        <taxon>Pseudonocardiaceae</taxon>
        <taxon>Prauserella</taxon>
    </lineage>
</organism>
<evidence type="ECO:0000256" key="3">
    <source>
        <dbReference type="ARBA" id="ARBA00022989"/>
    </source>
</evidence>
<keyword evidence="6" id="KW-1185">Reference proteome</keyword>
<dbReference type="Proteomes" id="UP000199494">
    <property type="component" value="Unassembled WGS sequence"/>
</dbReference>
<dbReference type="SUPFAM" id="SSF103473">
    <property type="entry name" value="MFS general substrate transporter"/>
    <property type="match status" value="1"/>
</dbReference>
<dbReference type="InterPro" id="IPR011701">
    <property type="entry name" value="MFS"/>
</dbReference>
<dbReference type="STRING" id="530584.SAMN05421630_102110"/>
<evidence type="ECO:0000256" key="4">
    <source>
        <dbReference type="ARBA" id="ARBA00023136"/>
    </source>
</evidence>
<dbReference type="InterPro" id="IPR036259">
    <property type="entry name" value="MFS_trans_sf"/>
</dbReference>
<reference evidence="5 6" key="1">
    <citation type="submission" date="2016-10" db="EMBL/GenBank/DDBJ databases">
        <authorList>
            <person name="de Groot N.N."/>
        </authorList>
    </citation>
    <scope>NUCLEOTIDE SEQUENCE [LARGE SCALE GENOMIC DNA]</scope>
    <source>
        <strain evidence="5 6">CGMCC 4.5506</strain>
    </source>
</reference>
<proteinExistence type="predicted"/>
<sequence length="406" mass="41523">MPPATALTSPHVSRTTPVTSGRSAGKLTIALAATSAVTAANVYLSQPLLGAIAESLDATPGVLGALPTATQLGYAAGILLVVPTGDSRDRRKLILRLGTASAVALIGCALAPTVWWLITASLVVGLLSAIPQLVTPLAVALAEGKSSGRVVGAVQAGLLVGVLASRAYSGALADLVGWRGVYVCSSVLTLGLMAVLARMLPSVPPTNAGTYRAALGSLPRLAVQPLVWRVVSSATMVGVAFGAFWTTLTFLLAEQYGFGSTQIGLFGLVAAASAVASPWAGRLADRAGRFGAMATLIGLVIVGWLVLLPGGTNLWWLVAGVIVLDIGVWGNQAACQALLFTLDPATHNRLNTVYFTLRFLGIAMGSMLGPLLWVGGGWPAVVLVGAASALVGLVLGVLPMRREQPR</sequence>
<gene>
    <name evidence="5" type="ORF">SAMN05421630_102110</name>
</gene>
<dbReference type="PROSITE" id="PS50850">
    <property type="entry name" value="MFS"/>
    <property type="match status" value="1"/>
</dbReference>
<keyword evidence="3" id="KW-1133">Transmembrane helix</keyword>
<evidence type="ECO:0000313" key="5">
    <source>
        <dbReference type="EMBL" id="SDC43926.1"/>
    </source>
</evidence>
<dbReference type="GO" id="GO:0022857">
    <property type="term" value="F:transmembrane transporter activity"/>
    <property type="evidence" value="ECO:0007669"/>
    <property type="project" value="InterPro"/>
</dbReference>
<evidence type="ECO:0000256" key="2">
    <source>
        <dbReference type="ARBA" id="ARBA00022692"/>
    </source>
</evidence>
<comment type="subcellular location">
    <subcellularLocation>
        <location evidence="1">Cell membrane</location>
        <topology evidence="1">Multi-pass membrane protein</topology>
    </subcellularLocation>
</comment>
<dbReference type="Pfam" id="PF07690">
    <property type="entry name" value="MFS_1"/>
    <property type="match status" value="1"/>
</dbReference>
<keyword evidence="2" id="KW-0812">Transmembrane</keyword>
<dbReference type="GO" id="GO:0005886">
    <property type="term" value="C:plasma membrane"/>
    <property type="evidence" value="ECO:0007669"/>
    <property type="project" value="UniProtKB-SubCell"/>
</dbReference>
<dbReference type="AlphaFoldDB" id="A0A1G6LMK5"/>
<dbReference type="InterPro" id="IPR020846">
    <property type="entry name" value="MFS_dom"/>
</dbReference>
<dbReference type="PANTHER" id="PTHR42910:SF1">
    <property type="entry name" value="MAJOR FACILITATOR SUPERFAMILY (MFS) PROFILE DOMAIN-CONTAINING PROTEIN"/>
    <property type="match status" value="1"/>
</dbReference>
<evidence type="ECO:0000256" key="1">
    <source>
        <dbReference type="ARBA" id="ARBA00004651"/>
    </source>
</evidence>
<dbReference type="PANTHER" id="PTHR42910">
    <property type="entry name" value="TRANSPORTER SCO4007-RELATED"/>
    <property type="match status" value="1"/>
</dbReference>
<accession>A0A1G6LMK5</accession>
<protein>
    <submittedName>
        <fullName evidence="5">Predicted arabinose efflux permease, MFS family</fullName>
    </submittedName>
</protein>